<evidence type="ECO:0000256" key="1">
    <source>
        <dbReference type="ARBA" id="ARBA00004613"/>
    </source>
</evidence>
<evidence type="ECO:0000259" key="5">
    <source>
        <dbReference type="SMART" id="SM00737"/>
    </source>
</evidence>
<accession>A0A1S3JBU3</accession>
<proteinExistence type="inferred from homology"/>
<dbReference type="InterPro" id="IPR014756">
    <property type="entry name" value="Ig_E-set"/>
</dbReference>
<feature type="domain" description="MD-2-related lipid-recognition" evidence="5">
    <location>
        <begin position="35"/>
        <end position="159"/>
    </location>
</feature>
<gene>
    <name evidence="7" type="primary">LOC106171748</name>
</gene>
<dbReference type="Pfam" id="PF02221">
    <property type="entry name" value="E1_DerP2_DerF2"/>
    <property type="match status" value="1"/>
</dbReference>
<dbReference type="FunFam" id="2.60.40.770:FF:000001">
    <property type="entry name" value="NPC intracellular cholesterol transporter 2"/>
    <property type="match status" value="1"/>
</dbReference>
<comment type="subcellular location">
    <subcellularLocation>
        <location evidence="1">Secreted</location>
    </subcellularLocation>
</comment>
<dbReference type="KEGG" id="lak:106171748"/>
<dbReference type="SUPFAM" id="SSF81296">
    <property type="entry name" value="E set domains"/>
    <property type="match status" value="1"/>
</dbReference>
<dbReference type="SMART" id="SM00737">
    <property type="entry name" value="ML"/>
    <property type="match status" value="1"/>
</dbReference>
<dbReference type="Gene3D" id="2.60.40.770">
    <property type="match status" value="1"/>
</dbReference>
<evidence type="ECO:0000313" key="6">
    <source>
        <dbReference type="Proteomes" id="UP000085678"/>
    </source>
</evidence>
<keyword evidence="6" id="KW-1185">Reference proteome</keyword>
<dbReference type="PANTHER" id="PTHR11306:SF68">
    <property type="entry name" value="NPC INTRACELLULAR CHOLESTEROL TRANSPORTER 2"/>
    <property type="match status" value="1"/>
</dbReference>
<sequence length="171" mass="18829">MEQGKEAKRTEKKEGGKRKKRGTGGKMTYAVSTSIQACEASSEAAMVKSVNLEPCNDELCTLQGGNSYTYYVKFTTERNIEKVYLKAKADLVVWIPVPLQDANGCRALSGQKCPLVAGQTYTVAMTINIQEGTPQVRAVIKLEMTAPNDVQVFCTEVPAQLYYLSLYRLAT</sequence>
<dbReference type="RefSeq" id="XP_013407656.1">
    <property type="nucleotide sequence ID" value="XM_013552202.1"/>
</dbReference>
<dbReference type="GO" id="GO:0032934">
    <property type="term" value="F:sterol binding"/>
    <property type="evidence" value="ECO:0007669"/>
    <property type="project" value="InterPro"/>
</dbReference>
<keyword evidence="3" id="KW-0964">Secreted</keyword>
<dbReference type="STRING" id="7574.A0A1S3JBU3"/>
<dbReference type="GeneID" id="106171748"/>
<dbReference type="GO" id="GO:0005576">
    <property type="term" value="C:extracellular region"/>
    <property type="evidence" value="ECO:0007669"/>
    <property type="project" value="UniProtKB-SubCell"/>
</dbReference>
<feature type="compositionally biased region" description="Basic and acidic residues" evidence="4">
    <location>
        <begin position="1"/>
        <end position="14"/>
    </location>
</feature>
<reference evidence="7" key="1">
    <citation type="submission" date="2025-08" db="UniProtKB">
        <authorList>
            <consortium name="RefSeq"/>
        </authorList>
    </citation>
    <scope>IDENTIFICATION</scope>
    <source>
        <tissue evidence="7">Gonads</tissue>
    </source>
</reference>
<dbReference type="InterPro" id="IPR003172">
    <property type="entry name" value="ML_dom"/>
</dbReference>
<dbReference type="GO" id="GO:0015918">
    <property type="term" value="P:sterol transport"/>
    <property type="evidence" value="ECO:0007669"/>
    <property type="project" value="InterPro"/>
</dbReference>
<dbReference type="PANTHER" id="PTHR11306">
    <property type="entry name" value="NIEMANN PICK TYPE C2 PROTEIN NPC2-RELATED"/>
    <property type="match status" value="1"/>
</dbReference>
<evidence type="ECO:0000256" key="2">
    <source>
        <dbReference type="ARBA" id="ARBA00006370"/>
    </source>
</evidence>
<evidence type="ECO:0000313" key="7">
    <source>
        <dbReference type="RefSeq" id="XP_013407656.1"/>
    </source>
</evidence>
<dbReference type="OrthoDB" id="6489092at2759"/>
<comment type="similarity">
    <text evidence="2">Belongs to the NPC2 family.</text>
</comment>
<name>A0A1S3JBU3_LINAN</name>
<organism evidence="6 7">
    <name type="scientific">Lingula anatina</name>
    <name type="common">Brachiopod</name>
    <name type="synonym">Lingula unguis</name>
    <dbReference type="NCBI Taxonomy" id="7574"/>
    <lineage>
        <taxon>Eukaryota</taxon>
        <taxon>Metazoa</taxon>
        <taxon>Spiralia</taxon>
        <taxon>Lophotrochozoa</taxon>
        <taxon>Brachiopoda</taxon>
        <taxon>Linguliformea</taxon>
        <taxon>Lingulata</taxon>
        <taxon>Lingulida</taxon>
        <taxon>Linguloidea</taxon>
        <taxon>Lingulidae</taxon>
        <taxon>Lingula</taxon>
    </lineage>
</organism>
<dbReference type="AlphaFoldDB" id="A0A1S3JBU3"/>
<evidence type="ECO:0000256" key="3">
    <source>
        <dbReference type="ARBA" id="ARBA00022525"/>
    </source>
</evidence>
<dbReference type="InParanoid" id="A0A1S3JBU3"/>
<evidence type="ECO:0000256" key="4">
    <source>
        <dbReference type="SAM" id="MobiDB-lite"/>
    </source>
</evidence>
<dbReference type="InterPro" id="IPR039670">
    <property type="entry name" value="NPC2-like"/>
</dbReference>
<feature type="region of interest" description="Disordered" evidence="4">
    <location>
        <begin position="1"/>
        <end position="25"/>
    </location>
</feature>
<dbReference type="Proteomes" id="UP000085678">
    <property type="component" value="Unplaced"/>
</dbReference>
<protein>
    <submittedName>
        <fullName evidence="7">Epididymal secretory protein E1-like</fullName>
    </submittedName>
</protein>